<dbReference type="eggNOG" id="COG0122">
    <property type="taxonomic scope" value="Bacteria"/>
</dbReference>
<dbReference type="GO" id="GO:0008725">
    <property type="term" value="F:DNA-3-methyladenine glycosylase activity"/>
    <property type="evidence" value="ECO:0007669"/>
    <property type="project" value="TreeGrafter"/>
</dbReference>
<dbReference type="RefSeq" id="WP_035569457.1">
    <property type="nucleotide sequence ID" value="NZ_ARYH01000001.1"/>
</dbReference>
<gene>
    <name evidence="6" type="ORF">HAD_03505</name>
</gene>
<dbReference type="CDD" id="cd00056">
    <property type="entry name" value="ENDO3c"/>
    <property type="match status" value="1"/>
</dbReference>
<dbReference type="GO" id="GO:0006307">
    <property type="term" value="P:DNA alkylation repair"/>
    <property type="evidence" value="ECO:0007669"/>
    <property type="project" value="TreeGrafter"/>
</dbReference>
<dbReference type="GO" id="GO:0006285">
    <property type="term" value="P:base-excision repair, AP site formation"/>
    <property type="evidence" value="ECO:0007669"/>
    <property type="project" value="TreeGrafter"/>
</dbReference>
<dbReference type="PANTHER" id="PTHR43003">
    <property type="entry name" value="DNA-3-METHYLADENINE GLYCOSYLASE"/>
    <property type="match status" value="1"/>
</dbReference>
<dbReference type="Gene3D" id="1.10.1670.40">
    <property type="match status" value="1"/>
</dbReference>
<dbReference type="InterPro" id="IPR003265">
    <property type="entry name" value="HhH-GPD_domain"/>
</dbReference>
<name>A0A069E4B6_9PROT</name>
<feature type="domain" description="HhH-GPD" evidence="5">
    <location>
        <begin position="54"/>
        <end position="203"/>
    </location>
</feature>
<evidence type="ECO:0000313" key="7">
    <source>
        <dbReference type="Proteomes" id="UP000027446"/>
    </source>
</evidence>
<dbReference type="SMART" id="SM00478">
    <property type="entry name" value="ENDO3c"/>
    <property type="match status" value="1"/>
</dbReference>
<proteinExistence type="predicted"/>
<dbReference type="InterPro" id="IPR011257">
    <property type="entry name" value="DNA_glycosylase"/>
</dbReference>
<protein>
    <recommendedName>
        <fullName evidence="2">DNA-3-methyladenine glycosylase II</fullName>
        <ecNumber evidence="2">3.2.2.21</ecNumber>
    </recommendedName>
</protein>
<dbReference type="EMBL" id="ARYH01000001">
    <property type="protein sequence ID" value="KCZ84714.1"/>
    <property type="molecule type" value="Genomic_DNA"/>
</dbReference>
<organism evidence="6 7">
    <name type="scientific">Hyphomonas adhaerens MHS-3</name>
    <dbReference type="NCBI Taxonomy" id="1280949"/>
    <lineage>
        <taxon>Bacteria</taxon>
        <taxon>Pseudomonadati</taxon>
        <taxon>Pseudomonadota</taxon>
        <taxon>Alphaproteobacteria</taxon>
        <taxon>Hyphomonadales</taxon>
        <taxon>Hyphomonadaceae</taxon>
        <taxon>Hyphomonas</taxon>
    </lineage>
</organism>
<dbReference type="OrthoDB" id="9785929at2"/>
<keyword evidence="7" id="KW-1185">Reference proteome</keyword>
<reference evidence="6 7" key="1">
    <citation type="journal article" date="2014" name="Antonie Van Leeuwenhoek">
        <title>Hyphomonas beringensis sp. nov. and Hyphomonas chukchiensis sp. nov., isolated from surface seawater of the Bering Sea and Chukchi Sea.</title>
        <authorList>
            <person name="Li C."/>
            <person name="Lai Q."/>
            <person name="Li G."/>
            <person name="Dong C."/>
            <person name="Wang J."/>
            <person name="Liao Y."/>
            <person name="Shao Z."/>
        </authorList>
    </citation>
    <scope>NUCLEOTIDE SEQUENCE [LARGE SCALE GENOMIC DNA]</scope>
    <source>
        <strain evidence="6 7">MHS-3</strain>
    </source>
</reference>
<comment type="caution">
    <text evidence="6">The sequence shown here is derived from an EMBL/GenBank/DDBJ whole genome shotgun (WGS) entry which is preliminary data.</text>
</comment>
<keyword evidence="3" id="KW-0227">DNA damage</keyword>
<accession>A0A069E4B6</accession>
<evidence type="ECO:0000256" key="2">
    <source>
        <dbReference type="ARBA" id="ARBA00012000"/>
    </source>
</evidence>
<dbReference type="GO" id="GO:0005737">
    <property type="term" value="C:cytoplasm"/>
    <property type="evidence" value="ECO:0007669"/>
    <property type="project" value="TreeGrafter"/>
</dbReference>
<dbReference type="EC" id="3.2.2.21" evidence="2"/>
<comment type="catalytic activity">
    <reaction evidence="1">
        <text>Hydrolysis of alkylated DNA, releasing 3-methyladenine, 3-methylguanine, 7-methylguanine and 7-methyladenine.</text>
        <dbReference type="EC" id="3.2.2.21"/>
    </reaction>
</comment>
<dbReference type="AlphaFoldDB" id="A0A069E4B6"/>
<dbReference type="GO" id="GO:0032993">
    <property type="term" value="C:protein-DNA complex"/>
    <property type="evidence" value="ECO:0007669"/>
    <property type="project" value="TreeGrafter"/>
</dbReference>
<evidence type="ECO:0000256" key="1">
    <source>
        <dbReference type="ARBA" id="ARBA00000086"/>
    </source>
</evidence>
<evidence type="ECO:0000256" key="4">
    <source>
        <dbReference type="ARBA" id="ARBA00023204"/>
    </source>
</evidence>
<evidence type="ECO:0000259" key="5">
    <source>
        <dbReference type="SMART" id="SM00478"/>
    </source>
</evidence>
<dbReference type="STRING" id="1280949.HAD_03505"/>
<dbReference type="PANTHER" id="PTHR43003:SF5">
    <property type="entry name" value="DNA-3-METHYLADENINE GLYCOSYLASE"/>
    <property type="match status" value="1"/>
</dbReference>
<dbReference type="Pfam" id="PF00730">
    <property type="entry name" value="HhH-GPD"/>
    <property type="match status" value="1"/>
</dbReference>
<dbReference type="Proteomes" id="UP000027446">
    <property type="component" value="Unassembled WGS sequence"/>
</dbReference>
<evidence type="ECO:0000313" key="6">
    <source>
        <dbReference type="EMBL" id="KCZ84714.1"/>
    </source>
</evidence>
<dbReference type="PATRIC" id="fig|1280949.3.peg.717"/>
<dbReference type="InterPro" id="IPR051912">
    <property type="entry name" value="Alkylbase_DNA_Glycosylase/TA"/>
</dbReference>
<dbReference type="GO" id="GO:0043916">
    <property type="term" value="F:DNA-7-methylguanine glycosylase activity"/>
    <property type="evidence" value="ECO:0007669"/>
    <property type="project" value="TreeGrafter"/>
</dbReference>
<dbReference type="SUPFAM" id="SSF48150">
    <property type="entry name" value="DNA-glycosylase"/>
    <property type="match status" value="1"/>
</dbReference>
<evidence type="ECO:0000256" key="3">
    <source>
        <dbReference type="ARBA" id="ARBA00022763"/>
    </source>
</evidence>
<sequence>MTAPSHAAIQAACEALSAIDPALARAHAAVGVPEWRTHEASFALLARTVVYQLVSTRAADAIWGRVGAFLGEVTPERVLTCDQEGLRACGLSRPKLSHMNTIAAAIADGALNLVRVEAADVDAARAELLAVKGIGPWTADLFLLYAAGKMDAFPHGDAALMEAHRRLGGYETRMTNKAFTAHAESWRPHRGVAAHLLWGWVNDERAKAGIPPA</sequence>
<keyword evidence="4" id="KW-0234">DNA repair</keyword>
<dbReference type="GO" id="GO:0032131">
    <property type="term" value="F:alkylated DNA binding"/>
    <property type="evidence" value="ECO:0007669"/>
    <property type="project" value="TreeGrafter"/>
</dbReference>
<dbReference type="Gene3D" id="1.10.340.30">
    <property type="entry name" value="Hypothetical protein, domain 2"/>
    <property type="match status" value="1"/>
</dbReference>